<feature type="domain" description="GST N-terminal" evidence="4">
    <location>
        <begin position="7"/>
        <end position="86"/>
    </location>
</feature>
<evidence type="ECO:0000256" key="3">
    <source>
        <dbReference type="RuleBase" id="RU369102"/>
    </source>
</evidence>
<organism evidence="6 7">
    <name type="scientific">Ziziphus jujuba var. spinosa</name>
    <dbReference type="NCBI Taxonomy" id="714518"/>
    <lineage>
        <taxon>Eukaryota</taxon>
        <taxon>Viridiplantae</taxon>
        <taxon>Streptophyta</taxon>
        <taxon>Embryophyta</taxon>
        <taxon>Tracheophyta</taxon>
        <taxon>Spermatophyta</taxon>
        <taxon>Magnoliopsida</taxon>
        <taxon>eudicotyledons</taxon>
        <taxon>Gunneridae</taxon>
        <taxon>Pentapetalae</taxon>
        <taxon>rosids</taxon>
        <taxon>fabids</taxon>
        <taxon>Rosales</taxon>
        <taxon>Rhamnaceae</taxon>
        <taxon>Paliureae</taxon>
        <taxon>Ziziphus</taxon>
    </lineage>
</organism>
<dbReference type="InterPro" id="IPR004045">
    <property type="entry name" value="Glutathione_S-Trfase_N"/>
</dbReference>
<dbReference type="EMBL" id="JAEACU010000010">
    <property type="protein sequence ID" value="KAH7515939.1"/>
    <property type="molecule type" value="Genomic_DNA"/>
</dbReference>
<dbReference type="PROSITE" id="PS50405">
    <property type="entry name" value="GST_CTER"/>
    <property type="match status" value="1"/>
</dbReference>
<dbReference type="PROSITE" id="PS50404">
    <property type="entry name" value="GST_NTER"/>
    <property type="match status" value="1"/>
</dbReference>
<dbReference type="InterPro" id="IPR040079">
    <property type="entry name" value="Glutathione_S-Trfase"/>
</dbReference>
<dbReference type="CDD" id="cd03185">
    <property type="entry name" value="GST_C_Tau"/>
    <property type="match status" value="1"/>
</dbReference>
<dbReference type="FunFam" id="3.40.30.10:FF:000014">
    <property type="entry name" value="Tau class glutathione S-transferase"/>
    <property type="match status" value="1"/>
</dbReference>
<dbReference type="PANTHER" id="PTHR11260">
    <property type="entry name" value="GLUTATHIONE S-TRANSFERASE, GST, SUPERFAMILY, GST DOMAIN CONTAINING"/>
    <property type="match status" value="1"/>
</dbReference>
<comment type="catalytic activity">
    <reaction evidence="2 3">
        <text>RX + glutathione = an S-substituted glutathione + a halide anion + H(+)</text>
        <dbReference type="Rhea" id="RHEA:16437"/>
        <dbReference type="ChEBI" id="CHEBI:15378"/>
        <dbReference type="ChEBI" id="CHEBI:16042"/>
        <dbReference type="ChEBI" id="CHEBI:17792"/>
        <dbReference type="ChEBI" id="CHEBI:57925"/>
        <dbReference type="ChEBI" id="CHEBI:90779"/>
        <dbReference type="EC" id="2.5.1.18"/>
    </reaction>
</comment>
<dbReference type="EC" id="2.5.1.18" evidence="3"/>
<dbReference type="SFLD" id="SFLDG00358">
    <property type="entry name" value="Main_(cytGST)"/>
    <property type="match status" value="1"/>
</dbReference>
<dbReference type="Gene3D" id="1.20.1050.10">
    <property type="match status" value="1"/>
</dbReference>
<dbReference type="InterPro" id="IPR036249">
    <property type="entry name" value="Thioredoxin-like_sf"/>
</dbReference>
<evidence type="ECO:0000313" key="6">
    <source>
        <dbReference type="EMBL" id="KAH7515939.1"/>
    </source>
</evidence>
<keyword evidence="3" id="KW-0963">Cytoplasm</keyword>
<dbReference type="OrthoDB" id="4951845at2759"/>
<evidence type="ECO:0000256" key="1">
    <source>
        <dbReference type="ARBA" id="ARBA00022679"/>
    </source>
</evidence>
<dbReference type="SFLD" id="SFLDS00019">
    <property type="entry name" value="Glutathione_Transferase_(cytos"/>
    <property type="match status" value="1"/>
</dbReference>
<comment type="function">
    <text evidence="3">Is involved in the conjugation of reduced glutathione to a wide number of exogenous and endogenous hydrophobic electrophiles.</text>
</comment>
<dbReference type="InterPro" id="IPR045074">
    <property type="entry name" value="GST_C_Tau"/>
</dbReference>
<feature type="domain" description="GST C-terminal" evidence="5">
    <location>
        <begin position="92"/>
        <end position="230"/>
    </location>
</feature>
<comment type="subcellular location">
    <subcellularLocation>
        <location evidence="3">Cytoplasm</location>
        <location evidence="3">Cytosol</location>
    </subcellularLocation>
</comment>
<protein>
    <recommendedName>
        <fullName evidence="3">Glutathione S-transferase</fullName>
        <ecNumber evidence="3">2.5.1.18</ecNumber>
    </recommendedName>
</protein>
<name>A0A978UM87_ZIZJJ</name>
<dbReference type="SUPFAM" id="SSF47616">
    <property type="entry name" value="GST C-terminal domain-like"/>
    <property type="match status" value="1"/>
</dbReference>
<dbReference type="GO" id="GO:0006749">
    <property type="term" value="P:glutathione metabolic process"/>
    <property type="evidence" value="ECO:0007669"/>
    <property type="project" value="InterPro"/>
</dbReference>
<evidence type="ECO:0000259" key="4">
    <source>
        <dbReference type="PROSITE" id="PS50404"/>
    </source>
</evidence>
<comment type="caution">
    <text evidence="6">The sequence shown here is derived from an EMBL/GenBank/DDBJ whole genome shotgun (WGS) entry which is preliminary data.</text>
</comment>
<evidence type="ECO:0000256" key="2">
    <source>
        <dbReference type="ARBA" id="ARBA00047960"/>
    </source>
</evidence>
<dbReference type="GO" id="GO:0005829">
    <property type="term" value="C:cytosol"/>
    <property type="evidence" value="ECO:0007669"/>
    <property type="project" value="UniProtKB-SubCell"/>
</dbReference>
<accession>A0A978UM87</accession>
<evidence type="ECO:0000259" key="5">
    <source>
        <dbReference type="PROSITE" id="PS50405"/>
    </source>
</evidence>
<dbReference type="PANTHER" id="PTHR11260:SF622">
    <property type="entry name" value="GLUTATHIONE S-TRANSFERASE"/>
    <property type="match status" value="1"/>
</dbReference>
<dbReference type="InterPro" id="IPR010987">
    <property type="entry name" value="Glutathione-S-Trfase_C-like"/>
</dbReference>
<dbReference type="Gene3D" id="3.40.30.10">
    <property type="entry name" value="Glutaredoxin"/>
    <property type="match status" value="1"/>
</dbReference>
<keyword evidence="1 3" id="KW-0808">Transferase</keyword>
<dbReference type="InterPro" id="IPR045073">
    <property type="entry name" value="Omega/Tau-like"/>
</dbReference>
<dbReference type="SFLD" id="SFLDG01152">
    <property type="entry name" value="Main.3:_Omega-_and_Tau-like"/>
    <property type="match status" value="1"/>
</dbReference>
<proteinExistence type="inferred from homology"/>
<gene>
    <name evidence="6" type="ORF">FEM48_Zijuj10G0081500</name>
</gene>
<dbReference type="SUPFAM" id="SSF52833">
    <property type="entry name" value="Thioredoxin-like"/>
    <property type="match status" value="1"/>
</dbReference>
<dbReference type="CDD" id="cd03058">
    <property type="entry name" value="GST_N_Tau"/>
    <property type="match status" value="1"/>
</dbReference>
<dbReference type="AlphaFoldDB" id="A0A978UM87"/>
<comment type="similarity">
    <text evidence="3">Belongs to the GST superfamily.</text>
</comment>
<evidence type="ECO:0000313" key="7">
    <source>
        <dbReference type="Proteomes" id="UP000813462"/>
    </source>
</evidence>
<dbReference type="Pfam" id="PF02798">
    <property type="entry name" value="GST_N"/>
    <property type="match status" value="1"/>
</dbReference>
<dbReference type="GO" id="GO:0004364">
    <property type="term" value="F:glutathione transferase activity"/>
    <property type="evidence" value="ECO:0007669"/>
    <property type="project" value="UniProtKB-UniRule"/>
</dbReference>
<dbReference type="Proteomes" id="UP000813462">
    <property type="component" value="Unassembled WGS sequence"/>
</dbReference>
<sequence>MDGKKSEIVQLFSSWSSPYCTRVELALKLKGIPYECIEEDLANKSELLLALNPVHKKVPVLVHNGKPIAESLVILEYIDEYWNTTPKILPEDPYERVKVRFWTNYYDEKIVKSGTSIVKFKGKEQEKAIQDLEESLKVFEDGIKRDFPGKFSTFNGETLGLLEIAVGSNACNYEAFSEVFEEIGKPERYPEFFSWVKALKEYPLFKETLPPHEKLVDKLKAVLAFLQTPEGSWILKKY</sequence>
<reference evidence="6" key="1">
    <citation type="journal article" date="2021" name="Front. Plant Sci.">
        <title>Chromosome-Scale Genome Assembly for Chinese Sour Jujube and Insights Into Its Genome Evolution and Domestication Signature.</title>
        <authorList>
            <person name="Shen L.-Y."/>
            <person name="Luo H."/>
            <person name="Wang X.-L."/>
            <person name="Wang X.-M."/>
            <person name="Qiu X.-J."/>
            <person name="Liu H."/>
            <person name="Zhou S.-S."/>
            <person name="Jia K.-H."/>
            <person name="Nie S."/>
            <person name="Bao Y.-T."/>
            <person name="Zhang R.-G."/>
            <person name="Yun Q.-Z."/>
            <person name="Chai Y.-H."/>
            <person name="Lu J.-Y."/>
            <person name="Li Y."/>
            <person name="Zhao S.-W."/>
            <person name="Mao J.-F."/>
            <person name="Jia S.-G."/>
            <person name="Mao Y.-M."/>
        </authorList>
    </citation>
    <scope>NUCLEOTIDE SEQUENCE</scope>
    <source>
        <strain evidence="6">AT0</strain>
        <tissue evidence="6">Leaf</tissue>
    </source>
</reference>
<dbReference type="InterPro" id="IPR036282">
    <property type="entry name" value="Glutathione-S-Trfase_C_sf"/>
</dbReference>